<keyword evidence="3" id="KW-0645">Protease</keyword>
<dbReference type="EC" id="3.4.22.-" evidence="10"/>
<dbReference type="InterPro" id="IPR014263">
    <property type="entry name" value="Methanolan_biosynth_EpsI"/>
</dbReference>
<dbReference type="NCBIfam" id="TIGR03109">
    <property type="entry name" value="exosort_XrtA"/>
    <property type="match status" value="1"/>
</dbReference>
<dbReference type="Proteomes" id="UP000589292">
    <property type="component" value="Unassembled WGS sequence"/>
</dbReference>
<keyword evidence="4 8" id="KW-0812">Transmembrane</keyword>
<evidence type="ECO:0000256" key="1">
    <source>
        <dbReference type="ARBA" id="ARBA00004651"/>
    </source>
</evidence>
<evidence type="ECO:0000256" key="4">
    <source>
        <dbReference type="ARBA" id="ARBA00022692"/>
    </source>
</evidence>
<accession>A0A7V8RAQ6</accession>
<proteinExistence type="predicted"/>
<dbReference type="Pfam" id="PF09721">
    <property type="entry name" value="Exosortase_EpsH"/>
    <property type="match status" value="1"/>
</dbReference>
<dbReference type="GO" id="GO:0008233">
    <property type="term" value="F:peptidase activity"/>
    <property type="evidence" value="ECO:0007669"/>
    <property type="project" value="UniProtKB-KW"/>
</dbReference>
<feature type="domain" description="Methanolan biosynthesis EpsI" evidence="9">
    <location>
        <begin position="343"/>
        <end position="526"/>
    </location>
</feature>
<dbReference type="InterPro" id="IPR013426">
    <property type="entry name" value="EpsH-like"/>
</dbReference>
<keyword evidence="2" id="KW-1003">Cell membrane</keyword>
<evidence type="ECO:0000256" key="3">
    <source>
        <dbReference type="ARBA" id="ARBA00022670"/>
    </source>
</evidence>
<evidence type="ECO:0000256" key="5">
    <source>
        <dbReference type="ARBA" id="ARBA00022801"/>
    </source>
</evidence>
<feature type="transmembrane region" description="Helical" evidence="8">
    <location>
        <begin position="71"/>
        <end position="95"/>
    </location>
</feature>
<dbReference type="NCBIfam" id="TIGR02602">
    <property type="entry name" value="8TM_EpsH"/>
    <property type="match status" value="1"/>
</dbReference>
<dbReference type="Pfam" id="PF11984">
    <property type="entry name" value="DUF3485"/>
    <property type="match status" value="1"/>
</dbReference>
<feature type="transmembrane region" description="Helical" evidence="8">
    <location>
        <begin position="287"/>
        <end position="308"/>
    </location>
</feature>
<evidence type="ECO:0000256" key="6">
    <source>
        <dbReference type="ARBA" id="ARBA00022989"/>
    </source>
</evidence>
<evidence type="ECO:0000313" key="11">
    <source>
        <dbReference type="Proteomes" id="UP000589292"/>
    </source>
</evidence>
<name>A0A7V8RAQ6_9SPHN</name>
<protein>
    <submittedName>
        <fullName evidence="10">Exosortase A</fullName>
        <ecNumber evidence="10">3.4.22.-</ecNumber>
    </submittedName>
</protein>
<evidence type="ECO:0000313" key="10">
    <source>
        <dbReference type="EMBL" id="MBA1372992.1"/>
    </source>
</evidence>
<comment type="subcellular location">
    <subcellularLocation>
        <location evidence="1">Cell membrane</location>
        <topology evidence="1">Multi-pass membrane protein</topology>
    </subcellularLocation>
</comment>
<dbReference type="InterPro" id="IPR019127">
    <property type="entry name" value="Exosortase"/>
</dbReference>
<dbReference type="InterPro" id="IPR017540">
    <property type="entry name" value="Exosortase-1"/>
</dbReference>
<keyword evidence="11" id="KW-1185">Reference proteome</keyword>
<sequence length="539" mass="57952">MGCAARSAARLARPATRPGTERSLMASLAADIPETAEPKPLSSAWRSALIRLGIAWMAILAAFARDALDMVAIWWDSSTFNHILLIPFILGWLVMQRTQELKRITPSLWWPGLLVMAVASGGWVLGEAAGVALARHLALVMLLQGSTLALLGPHVGRALLFPLGYAFFLVPVGEELVPPLQTITADISMLLLGWSGIPAHIEGVFISTPTALFRVAEACSGVKFLIAMVAYGVLVANVCFNSWPRRIGIVALSIVIPILANGVRAFGTIYIADLYGLDFAAGFDHVFYGWIFFAIVLILVMAIGWRFFDRQVTDPFLDPATADRLAQASRKLPPQDRLVIAGAALLLAAPLGWALMGLPDPAPLPARNSLPEIAGWQRVGYAPDTAWMPRAQGSDRRWIASYVREGQRVDVYAALFDGQSEGREITGYGQGALDPDGRWSWVEQGPAVADGKADIITGPGRVVRDVATFYRVGGVVTGSNLGIRLESLKARLLRQSQPAMILIVSAQRNGDGAARPAIDALLRDAGGAQKLTDTILAGR</sequence>
<comment type="caution">
    <text evidence="10">The sequence shown here is derived from an EMBL/GenBank/DDBJ whole genome shotgun (WGS) entry which is preliminary data.</text>
</comment>
<dbReference type="EMBL" id="VDES01000001">
    <property type="protein sequence ID" value="MBA1372992.1"/>
    <property type="molecule type" value="Genomic_DNA"/>
</dbReference>
<dbReference type="NCBIfam" id="TIGR04178">
    <property type="entry name" value="exo_archaeo"/>
    <property type="match status" value="1"/>
</dbReference>
<dbReference type="InterPro" id="IPR026392">
    <property type="entry name" value="Exo/Archaeosortase_dom"/>
</dbReference>
<evidence type="ECO:0000259" key="9">
    <source>
        <dbReference type="Pfam" id="PF11984"/>
    </source>
</evidence>
<dbReference type="GO" id="GO:0006508">
    <property type="term" value="P:proteolysis"/>
    <property type="evidence" value="ECO:0007669"/>
    <property type="project" value="UniProtKB-KW"/>
</dbReference>
<reference evidence="10 11" key="1">
    <citation type="journal article" date="1994" name="Int. J. Syst. Bacteriol.">
        <title>Phylogenetic positions of novel aerobic, bacteriochlorophyll a-containing bacteria and description of Roseococcus thiosulfatophilus gen. nov., sp. nov., Erythromicrobium ramosum gen. nov., sp. nov., and Erythrobacter litoralis sp. nov.</title>
        <authorList>
            <person name="Yurkov V."/>
            <person name="Stackebrandt E."/>
            <person name="Holmes A."/>
            <person name="Fuerst J.A."/>
            <person name="Hugenholtz P."/>
            <person name="Golecki J."/>
            <person name="Gad'on N."/>
            <person name="Gorlenko V.M."/>
            <person name="Kompantseva E.I."/>
            <person name="Drews G."/>
        </authorList>
    </citation>
    <scope>NUCLEOTIDE SEQUENCE [LARGE SCALE GENOMIC DNA]</scope>
    <source>
        <strain evidence="10 11">KR-99</strain>
    </source>
</reference>
<keyword evidence="7 8" id="KW-0472">Membrane</keyword>
<keyword evidence="6 8" id="KW-1133">Transmembrane helix</keyword>
<keyword evidence="5 10" id="KW-0378">Hydrolase</keyword>
<feature type="transmembrane region" description="Helical" evidence="8">
    <location>
        <begin position="247"/>
        <end position="267"/>
    </location>
</feature>
<dbReference type="AlphaFoldDB" id="A0A7V8RAQ6"/>
<feature type="transmembrane region" description="Helical" evidence="8">
    <location>
        <begin position="338"/>
        <end position="358"/>
    </location>
</feature>
<evidence type="ECO:0000256" key="7">
    <source>
        <dbReference type="ARBA" id="ARBA00023136"/>
    </source>
</evidence>
<feature type="transmembrane region" description="Helical" evidence="8">
    <location>
        <begin position="222"/>
        <end position="240"/>
    </location>
</feature>
<feature type="transmembrane region" description="Helical" evidence="8">
    <location>
        <begin position="48"/>
        <end position="65"/>
    </location>
</feature>
<organism evidence="10 11">
    <name type="scientific">Sphingomonas ursincola</name>
    <dbReference type="NCBI Taxonomy" id="56361"/>
    <lineage>
        <taxon>Bacteria</taxon>
        <taxon>Pseudomonadati</taxon>
        <taxon>Pseudomonadota</taxon>
        <taxon>Alphaproteobacteria</taxon>
        <taxon>Sphingomonadales</taxon>
        <taxon>Sphingomonadaceae</taxon>
        <taxon>Sphingomonas</taxon>
    </lineage>
</organism>
<feature type="transmembrane region" description="Helical" evidence="8">
    <location>
        <begin position="158"/>
        <end position="173"/>
    </location>
</feature>
<dbReference type="NCBIfam" id="TIGR02914">
    <property type="entry name" value="EpsI_fam"/>
    <property type="match status" value="1"/>
</dbReference>
<gene>
    <name evidence="10" type="primary">xrtA</name>
    <name evidence="10" type="ORF">FG486_01470</name>
</gene>
<dbReference type="GO" id="GO:0005886">
    <property type="term" value="C:plasma membrane"/>
    <property type="evidence" value="ECO:0007669"/>
    <property type="project" value="UniProtKB-SubCell"/>
</dbReference>
<evidence type="ECO:0000256" key="2">
    <source>
        <dbReference type="ARBA" id="ARBA00022475"/>
    </source>
</evidence>
<feature type="transmembrane region" description="Helical" evidence="8">
    <location>
        <begin position="107"/>
        <end position="126"/>
    </location>
</feature>
<evidence type="ECO:0000256" key="8">
    <source>
        <dbReference type="SAM" id="Phobius"/>
    </source>
</evidence>